<comment type="similarity">
    <text evidence="6 10 11">Belongs to the ribulose-phosphate 3-epimerase family.</text>
</comment>
<dbReference type="EC" id="5.1.3.1" evidence="7 10"/>
<dbReference type="Gene3D" id="3.20.20.70">
    <property type="entry name" value="Aldolase class I"/>
    <property type="match status" value="1"/>
</dbReference>
<comment type="cofactor">
    <cofactor evidence="5">
        <name>Fe(2+)</name>
        <dbReference type="ChEBI" id="CHEBI:29033"/>
    </cofactor>
</comment>
<reference evidence="15" key="1">
    <citation type="submission" date="2016-09" db="EMBL/GenBank/DDBJ databases">
        <title>Genome sequence of Chlorobaculum limnaeum.</title>
        <authorList>
            <person name="Liu Z."/>
            <person name="Tank M."/>
            <person name="Bryant D.A."/>
        </authorList>
    </citation>
    <scope>NUCLEOTIDE SEQUENCE [LARGE SCALE GENOMIC DNA]</scope>
    <source>
        <strain evidence="15">DSM 1677</strain>
    </source>
</reference>
<comment type="cofactor">
    <cofactor evidence="2">
        <name>Mn(2+)</name>
        <dbReference type="ChEBI" id="CHEBI:29035"/>
    </cofactor>
</comment>
<evidence type="ECO:0000256" key="1">
    <source>
        <dbReference type="ARBA" id="ARBA00001782"/>
    </source>
</evidence>
<evidence type="ECO:0000256" key="11">
    <source>
        <dbReference type="PIRNR" id="PIRNR001461"/>
    </source>
</evidence>
<keyword evidence="13" id="KW-0170">Cobalt</keyword>
<evidence type="ECO:0000256" key="14">
    <source>
        <dbReference type="PIRSR" id="PIRSR001461-3"/>
    </source>
</evidence>
<feature type="binding site" evidence="10">
    <location>
        <begin position="178"/>
        <end position="180"/>
    </location>
    <ligand>
        <name>substrate</name>
    </ligand>
</feature>
<keyword evidence="16" id="KW-1185">Reference proteome</keyword>
<dbReference type="InterPro" id="IPR013785">
    <property type="entry name" value="Aldolase_TIM"/>
</dbReference>
<dbReference type="Proteomes" id="UP000095185">
    <property type="component" value="Chromosome"/>
</dbReference>
<dbReference type="FunFam" id="3.20.20.70:FF:000004">
    <property type="entry name" value="Ribulose-phosphate 3-epimerase"/>
    <property type="match status" value="1"/>
</dbReference>
<comment type="cofactor">
    <cofactor evidence="3">
        <name>Co(2+)</name>
        <dbReference type="ChEBI" id="CHEBI:48828"/>
    </cofactor>
</comment>
<dbReference type="Pfam" id="PF00834">
    <property type="entry name" value="Ribul_P_3_epim"/>
    <property type="match status" value="1"/>
</dbReference>
<dbReference type="InterPro" id="IPR011060">
    <property type="entry name" value="RibuloseP-bd_barrel"/>
</dbReference>
<dbReference type="AlphaFoldDB" id="A0A1D8CW37"/>
<dbReference type="KEGG" id="clz:BIU88_02340"/>
<dbReference type="InterPro" id="IPR000056">
    <property type="entry name" value="Ribul_P_3_epim-like"/>
</dbReference>
<dbReference type="InterPro" id="IPR026019">
    <property type="entry name" value="Ribul_P_3_epim"/>
</dbReference>
<proteinExistence type="inferred from homology"/>
<evidence type="ECO:0000256" key="8">
    <source>
        <dbReference type="ARBA" id="ARBA00022723"/>
    </source>
</evidence>
<protein>
    <recommendedName>
        <fullName evidence="7 10">Ribulose-phosphate 3-epimerase</fullName>
        <ecNumber evidence="7 10">5.1.3.1</ecNumber>
    </recommendedName>
</protein>
<evidence type="ECO:0000256" key="7">
    <source>
        <dbReference type="ARBA" id="ARBA00013188"/>
    </source>
</evidence>
<dbReference type="HAMAP" id="MF_02227">
    <property type="entry name" value="RPE"/>
    <property type="match status" value="1"/>
</dbReference>
<evidence type="ECO:0000313" key="16">
    <source>
        <dbReference type="Proteomes" id="UP000095185"/>
    </source>
</evidence>
<feature type="binding site" evidence="14">
    <location>
        <position position="180"/>
    </location>
    <ligand>
        <name>substrate</name>
    </ligand>
</feature>
<evidence type="ECO:0000256" key="5">
    <source>
        <dbReference type="ARBA" id="ARBA00001954"/>
    </source>
</evidence>
<feature type="binding site" evidence="10 13">
    <location>
        <position position="38"/>
    </location>
    <ligand>
        <name>a divalent metal cation</name>
        <dbReference type="ChEBI" id="CHEBI:60240"/>
    </ligand>
</feature>
<evidence type="ECO:0000256" key="2">
    <source>
        <dbReference type="ARBA" id="ARBA00001936"/>
    </source>
</evidence>
<dbReference type="RefSeq" id="WP_069808812.1">
    <property type="nucleotide sequence ID" value="NZ_CP017305.1"/>
</dbReference>
<feature type="active site" description="Proton acceptor" evidence="10 12">
    <location>
        <position position="38"/>
    </location>
</feature>
<feature type="binding site" evidence="10 14">
    <location>
        <position position="69"/>
    </location>
    <ligand>
        <name>substrate</name>
    </ligand>
</feature>
<feature type="binding site" evidence="14">
    <location>
        <begin position="200"/>
        <end position="201"/>
    </location>
    <ligand>
        <name>substrate</name>
    </ligand>
</feature>
<keyword evidence="8 10" id="KW-0479">Metal-binding</keyword>
<comment type="cofactor">
    <cofactor evidence="10 13">
        <name>a divalent metal cation</name>
        <dbReference type="ChEBI" id="CHEBI:60240"/>
    </cofactor>
    <text evidence="10 13">Binds 1 divalent metal cation per subunit.</text>
</comment>
<dbReference type="EMBL" id="CP017305">
    <property type="protein sequence ID" value="AOS83086.1"/>
    <property type="molecule type" value="Genomic_DNA"/>
</dbReference>
<dbReference type="GO" id="GO:0005737">
    <property type="term" value="C:cytoplasm"/>
    <property type="evidence" value="ECO:0007669"/>
    <property type="project" value="UniProtKB-ARBA"/>
</dbReference>
<organism evidence="15 16">
    <name type="scientific">Chlorobaculum limnaeum</name>
    <dbReference type="NCBI Taxonomy" id="274537"/>
    <lineage>
        <taxon>Bacteria</taxon>
        <taxon>Pseudomonadati</taxon>
        <taxon>Chlorobiota</taxon>
        <taxon>Chlorobiia</taxon>
        <taxon>Chlorobiales</taxon>
        <taxon>Chlorobiaceae</taxon>
        <taxon>Chlorobaculum</taxon>
    </lineage>
</organism>
<keyword evidence="13" id="KW-0464">Manganese</keyword>
<sequence length="220" mass="23323">MPGKTTLLAPSALSADFTNLKASIELAENAGADWMHCDVMDGVFVPNITFGPFIIQAIKKCTSMVIDTHLMITDPDRYIEDFVKAGSDQVTVHLEACPHLHRTIQFIKSLGAKAGVSINPATPVSLLEPVLADLDLVLLMSVNPGFGGQKFIPGAIKKITQLDAMRKELNPELVIAVDGGVTEENCAEVIAAGADALIAGTAFFKAADPVKAAKKLKGLE</sequence>
<dbReference type="CDD" id="cd00429">
    <property type="entry name" value="RPE"/>
    <property type="match status" value="1"/>
</dbReference>
<dbReference type="PANTHER" id="PTHR11749">
    <property type="entry name" value="RIBULOSE-5-PHOSPHATE-3-EPIMERASE"/>
    <property type="match status" value="1"/>
</dbReference>
<comment type="catalytic activity">
    <reaction evidence="1 10 11">
        <text>D-ribulose 5-phosphate = D-xylulose 5-phosphate</text>
        <dbReference type="Rhea" id="RHEA:13677"/>
        <dbReference type="ChEBI" id="CHEBI:57737"/>
        <dbReference type="ChEBI" id="CHEBI:58121"/>
        <dbReference type="EC" id="5.1.3.1"/>
    </reaction>
</comment>
<keyword evidence="10 11" id="KW-0119">Carbohydrate metabolism</keyword>
<feature type="binding site" evidence="10 14">
    <location>
        <begin position="145"/>
        <end position="148"/>
    </location>
    <ligand>
        <name>substrate</name>
    </ligand>
</feature>
<dbReference type="OrthoDB" id="1645589at2"/>
<dbReference type="SUPFAM" id="SSF51366">
    <property type="entry name" value="Ribulose-phoshate binding barrel"/>
    <property type="match status" value="1"/>
</dbReference>
<evidence type="ECO:0000256" key="12">
    <source>
        <dbReference type="PIRSR" id="PIRSR001461-1"/>
    </source>
</evidence>
<evidence type="ECO:0000256" key="13">
    <source>
        <dbReference type="PIRSR" id="PIRSR001461-2"/>
    </source>
</evidence>
<evidence type="ECO:0000256" key="9">
    <source>
        <dbReference type="ARBA" id="ARBA00023235"/>
    </source>
</evidence>
<dbReference type="PIRSF" id="PIRSF001461">
    <property type="entry name" value="RPE"/>
    <property type="match status" value="1"/>
</dbReference>
<keyword evidence="9 10" id="KW-0413">Isomerase</keyword>
<dbReference type="NCBIfam" id="NF004076">
    <property type="entry name" value="PRK05581.1-4"/>
    <property type="match status" value="1"/>
</dbReference>
<feature type="binding site" evidence="10 14">
    <location>
        <position position="11"/>
    </location>
    <ligand>
        <name>substrate</name>
    </ligand>
</feature>
<dbReference type="GO" id="GO:0004750">
    <property type="term" value="F:D-ribulose-phosphate 3-epimerase activity"/>
    <property type="evidence" value="ECO:0007669"/>
    <property type="project" value="UniProtKB-UniRule"/>
</dbReference>
<comment type="function">
    <text evidence="10">Catalyzes the reversible epimerization of D-ribulose 5-phosphate to D-xylulose 5-phosphate.</text>
</comment>
<evidence type="ECO:0000256" key="6">
    <source>
        <dbReference type="ARBA" id="ARBA00009541"/>
    </source>
</evidence>
<evidence type="ECO:0000313" key="15">
    <source>
        <dbReference type="EMBL" id="AOS83086.1"/>
    </source>
</evidence>
<comment type="pathway">
    <text evidence="10">Carbohydrate degradation.</text>
</comment>
<evidence type="ECO:0000256" key="10">
    <source>
        <dbReference type="HAMAP-Rule" id="MF_02227"/>
    </source>
</evidence>
<dbReference type="STRING" id="274537.BIU88_02340"/>
<feature type="binding site" evidence="10 13">
    <location>
        <position position="69"/>
    </location>
    <ligand>
        <name>a divalent metal cation</name>
        <dbReference type="ChEBI" id="CHEBI:60240"/>
    </ligand>
</feature>
<comment type="cofactor">
    <cofactor evidence="4">
        <name>Zn(2+)</name>
        <dbReference type="ChEBI" id="CHEBI:29105"/>
    </cofactor>
</comment>
<gene>
    <name evidence="10" type="primary">rpe</name>
    <name evidence="15" type="ORF">BIU88_02340</name>
</gene>
<accession>A0A1D8CW37</accession>
<dbReference type="GO" id="GO:0046872">
    <property type="term" value="F:metal ion binding"/>
    <property type="evidence" value="ECO:0007669"/>
    <property type="project" value="UniProtKB-UniRule"/>
</dbReference>
<feature type="active site" description="Proton donor" evidence="10 12">
    <location>
        <position position="178"/>
    </location>
</feature>
<evidence type="ECO:0000256" key="3">
    <source>
        <dbReference type="ARBA" id="ARBA00001941"/>
    </source>
</evidence>
<keyword evidence="13" id="KW-0862">Zinc</keyword>
<dbReference type="PROSITE" id="PS01086">
    <property type="entry name" value="RIBUL_P_3_EPIMER_2"/>
    <property type="match status" value="1"/>
</dbReference>
<evidence type="ECO:0000256" key="4">
    <source>
        <dbReference type="ARBA" id="ARBA00001947"/>
    </source>
</evidence>
<name>A0A1D8CW37_CHLLM</name>
<dbReference type="GO" id="GO:0006098">
    <property type="term" value="P:pentose-phosphate shunt"/>
    <property type="evidence" value="ECO:0007669"/>
    <property type="project" value="UniProtKB-UniRule"/>
</dbReference>
<feature type="binding site" evidence="10 13">
    <location>
        <position position="36"/>
    </location>
    <ligand>
        <name>a divalent metal cation</name>
        <dbReference type="ChEBI" id="CHEBI:60240"/>
    </ligand>
</feature>
<dbReference type="GO" id="GO:0019323">
    <property type="term" value="P:pentose catabolic process"/>
    <property type="evidence" value="ECO:0007669"/>
    <property type="project" value="UniProtKB-UniRule"/>
</dbReference>
<feature type="binding site" evidence="10 13">
    <location>
        <position position="178"/>
    </location>
    <ligand>
        <name>a divalent metal cation</name>
        <dbReference type="ChEBI" id="CHEBI:60240"/>
    </ligand>
</feature>
<comment type="caution">
    <text evidence="10">Lacks conserved residue(s) required for the propagation of feature annotation.</text>
</comment>
<dbReference type="NCBIfam" id="TIGR01163">
    <property type="entry name" value="rpe"/>
    <property type="match status" value="1"/>
</dbReference>